<feature type="transmembrane region" description="Helical" evidence="8">
    <location>
        <begin position="748"/>
        <end position="768"/>
    </location>
</feature>
<evidence type="ECO:0000313" key="11">
    <source>
        <dbReference type="Proteomes" id="UP000654075"/>
    </source>
</evidence>
<feature type="transmembrane region" description="Helical" evidence="8">
    <location>
        <begin position="780"/>
        <end position="803"/>
    </location>
</feature>
<evidence type="ECO:0000256" key="4">
    <source>
        <dbReference type="ARBA" id="ARBA00022692"/>
    </source>
</evidence>
<dbReference type="OrthoDB" id="10264220at2759"/>
<organism evidence="10 11">
    <name type="scientific">Polarella glacialis</name>
    <name type="common">Dinoflagellate</name>
    <dbReference type="NCBI Taxonomy" id="89957"/>
    <lineage>
        <taxon>Eukaryota</taxon>
        <taxon>Sar</taxon>
        <taxon>Alveolata</taxon>
        <taxon>Dinophyceae</taxon>
        <taxon>Suessiales</taxon>
        <taxon>Suessiaceae</taxon>
        <taxon>Polarella</taxon>
    </lineage>
</organism>
<dbReference type="GO" id="GO:0051117">
    <property type="term" value="F:ATPase binding"/>
    <property type="evidence" value="ECO:0007669"/>
    <property type="project" value="TreeGrafter"/>
</dbReference>
<dbReference type="InterPro" id="IPR016024">
    <property type="entry name" value="ARM-type_fold"/>
</dbReference>
<reference evidence="10" key="1">
    <citation type="submission" date="2021-02" db="EMBL/GenBank/DDBJ databases">
        <authorList>
            <person name="Dougan E. K."/>
            <person name="Rhodes N."/>
            <person name="Thang M."/>
            <person name="Chan C."/>
        </authorList>
    </citation>
    <scope>NUCLEOTIDE SEQUENCE</scope>
</reference>
<comment type="caution">
    <text evidence="10">The sequence shown here is derived from an EMBL/GenBank/DDBJ whole genome shotgun (WGS) entry which is preliminary data.</text>
</comment>
<accession>A0A813G0C1</accession>
<proteinExistence type="inferred from homology"/>
<dbReference type="PANTHER" id="PTHR11629">
    <property type="entry name" value="VACUOLAR PROTON ATPASES"/>
    <property type="match status" value="1"/>
</dbReference>
<protein>
    <recommendedName>
        <fullName evidence="8">V-type proton ATPase subunit a</fullName>
    </recommendedName>
</protein>
<dbReference type="Pfam" id="PF13646">
    <property type="entry name" value="HEAT_2"/>
    <property type="match status" value="2"/>
</dbReference>
<evidence type="ECO:0000256" key="5">
    <source>
        <dbReference type="ARBA" id="ARBA00022989"/>
    </source>
</evidence>
<dbReference type="GO" id="GO:0046961">
    <property type="term" value="F:proton-transporting ATPase activity, rotational mechanism"/>
    <property type="evidence" value="ECO:0007669"/>
    <property type="project" value="InterPro"/>
</dbReference>
<name>A0A813G0C1_POLGL</name>
<evidence type="ECO:0000313" key="10">
    <source>
        <dbReference type="EMBL" id="CAE8616110.1"/>
    </source>
</evidence>
<keyword evidence="8" id="KW-0375">Hydrogen ion transport</keyword>
<dbReference type="GO" id="GO:0007035">
    <property type="term" value="P:vacuolar acidification"/>
    <property type="evidence" value="ECO:0007669"/>
    <property type="project" value="TreeGrafter"/>
</dbReference>
<dbReference type="Pfam" id="PF01496">
    <property type="entry name" value="V_ATPase_I"/>
    <property type="match status" value="1"/>
</dbReference>
<evidence type="ECO:0000256" key="2">
    <source>
        <dbReference type="ARBA" id="ARBA00009904"/>
    </source>
</evidence>
<sequence length="843" mass="90347">MAHLAMAHLAMVGMTSDCTVEDARALPAEPSVHKGEKRGFTSLLPDTEEEARRRAGVKDAMQKLEDTDTQLREQAAKELGRMGPAVGPQASEALAALCLADFQVKVRLQAARAVGKMGHAATPLAAEVLIRCLEDADPSVRAAVASALGWIAVTTDELMVATALGQCFRDSEARVRTAAAGSFGRLGAASAVLAAESLAACLKDADQGVQVAAAGALARHLTEMADFLVGRLKDAHAGARICAAEALGLLGEAVAGQAQKALVGCLSDADGGVRVAALTALGQMGQVAASHAVDALLAGSKSAAACADQLEAEVEVAADGSAPQALASQPSSPKATLNDFSRSSSGSGDSDCQEEIAGSDPIGGTSAHCRKLRRTMTWAAGAAAGRPRTGLPMLLGKGTGKANLASRHPDCSLKKASVDSTGGDGDDFERLAYLPAVGIYAVWKADELKFTVPELFSGRYILLMMGFFAVYCGFLYNDFFSVGLDLFGSRWAPPAGHIAKPGELVTFEPKYDIRNEGGPGPYPFGIDPAWHGAANELVYMNSMKMKLSVIIGVSQMIVGLCLRFSNALYERNMVDFCCECIPMMVFMVSFFGFMDYMILYKWVMPMDNPPSIINSMIAMAMWGNDVNPMFGMGLPRLLMCITMLSVPFMLVPKPLILYSRHKAKQVRHRQEMEFQARRSSGPGGPGAAGHGIGRHMSLGDVEESRICAGEGEEEEEEFDVAEMSIHQVIETIEYVLGTVSHTASYLRLWALSLAHQQLSFVFFSMTLVSGMSAPFPLNVFATYMAFACWFGITVAILLGMDVLECFLHTLRLHWVEFQSKFYKADGYAFVPFRHRDTLTKTDD</sequence>
<evidence type="ECO:0000256" key="6">
    <source>
        <dbReference type="ARBA" id="ARBA00023065"/>
    </source>
</evidence>
<dbReference type="InterPro" id="IPR011989">
    <property type="entry name" value="ARM-like"/>
</dbReference>
<dbReference type="EMBL" id="CAJNNV010025795">
    <property type="protein sequence ID" value="CAE8616110.1"/>
    <property type="molecule type" value="Genomic_DNA"/>
</dbReference>
<feature type="region of interest" description="Disordered" evidence="9">
    <location>
        <begin position="675"/>
        <end position="695"/>
    </location>
</feature>
<dbReference type="Gene3D" id="1.25.10.10">
    <property type="entry name" value="Leucine-rich Repeat Variant"/>
    <property type="match status" value="2"/>
</dbReference>
<keyword evidence="7 8" id="KW-0472">Membrane</keyword>
<comment type="similarity">
    <text evidence="2 8">Belongs to the V-ATPase 116 kDa subunit family.</text>
</comment>
<keyword evidence="3 8" id="KW-0813">Transport</keyword>
<evidence type="ECO:0000256" key="8">
    <source>
        <dbReference type="RuleBase" id="RU361189"/>
    </source>
</evidence>
<feature type="region of interest" description="Disordered" evidence="9">
    <location>
        <begin position="321"/>
        <end position="365"/>
    </location>
</feature>
<dbReference type="SMART" id="SM00567">
    <property type="entry name" value="EZ_HEAT"/>
    <property type="match status" value="6"/>
</dbReference>
<comment type="subcellular location">
    <subcellularLocation>
        <location evidence="1">Membrane</location>
        <topology evidence="1">Multi-pass membrane protein</topology>
    </subcellularLocation>
</comment>
<dbReference type="InterPro" id="IPR004155">
    <property type="entry name" value="PBS_lyase_HEAT"/>
</dbReference>
<evidence type="ECO:0000256" key="7">
    <source>
        <dbReference type="ARBA" id="ARBA00023136"/>
    </source>
</evidence>
<dbReference type="Proteomes" id="UP000654075">
    <property type="component" value="Unassembled WGS sequence"/>
</dbReference>
<feature type="transmembrane region" description="Helical" evidence="8">
    <location>
        <begin position="547"/>
        <end position="569"/>
    </location>
</feature>
<feature type="transmembrane region" description="Helical" evidence="8">
    <location>
        <begin position="581"/>
        <end position="600"/>
    </location>
</feature>
<dbReference type="PANTHER" id="PTHR11629:SF63">
    <property type="entry name" value="V-TYPE PROTON ATPASE SUBUNIT A"/>
    <property type="match status" value="1"/>
</dbReference>
<dbReference type="AlphaFoldDB" id="A0A813G0C1"/>
<comment type="function">
    <text evidence="8">Essential component of the vacuolar proton pump (V-ATPase), a multimeric enzyme that catalyzes the translocation of protons across the membranes. Required for assembly and activity of the V-ATPase.</text>
</comment>
<dbReference type="GO" id="GO:0033179">
    <property type="term" value="C:proton-transporting V-type ATPase, V0 domain"/>
    <property type="evidence" value="ECO:0007669"/>
    <property type="project" value="InterPro"/>
</dbReference>
<evidence type="ECO:0000256" key="3">
    <source>
        <dbReference type="ARBA" id="ARBA00022448"/>
    </source>
</evidence>
<feature type="transmembrane region" description="Helical" evidence="8">
    <location>
        <begin position="636"/>
        <end position="658"/>
    </location>
</feature>
<evidence type="ECO:0000256" key="1">
    <source>
        <dbReference type="ARBA" id="ARBA00004141"/>
    </source>
</evidence>
<dbReference type="SUPFAM" id="SSF48371">
    <property type="entry name" value="ARM repeat"/>
    <property type="match status" value="1"/>
</dbReference>
<dbReference type="InterPro" id="IPR002490">
    <property type="entry name" value="V-ATPase_116kDa_su"/>
</dbReference>
<keyword evidence="4 8" id="KW-0812">Transmembrane</keyword>
<dbReference type="GO" id="GO:0016471">
    <property type="term" value="C:vacuolar proton-transporting V-type ATPase complex"/>
    <property type="evidence" value="ECO:0007669"/>
    <property type="project" value="TreeGrafter"/>
</dbReference>
<feature type="compositionally biased region" description="Gly residues" evidence="9">
    <location>
        <begin position="681"/>
        <end position="691"/>
    </location>
</feature>
<keyword evidence="11" id="KW-1185">Reference proteome</keyword>
<keyword evidence="6 8" id="KW-0406">Ion transport</keyword>
<gene>
    <name evidence="10" type="ORF">PGLA1383_LOCUS33815</name>
</gene>
<evidence type="ECO:0000256" key="9">
    <source>
        <dbReference type="SAM" id="MobiDB-lite"/>
    </source>
</evidence>
<keyword evidence="5 8" id="KW-1133">Transmembrane helix</keyword>
<feature type="compositionally biased region" description="Low complexity" evidence="9">
    <location>
        <begin position="321"/>
        <end position="350"/>
    </location>
</feature>